<protein>
    <recommendedName>
        <fullName evidence="2">Serine/threonine protein kinase</fullName>
    </recommendedName>
</protein>
<dbReference type="AlphaFoldDB" id="A0AAU7KLZ8"/>
<reference evidence="1" key="1">
    <citation type="submission" date="2022-06" db="EMBL/GenBank/DDBJ databases">
        <title>A novel DMS-producing enzyme.</title>
        <authorList>
            <person name="Zhang Y."/>
        </authorList>
    </citation>
    <scope>NUCLEOTIDE SEQUENCE</scope>
    <source>
        <strain evidence="1">RT37</strain>
    </source>
</reference>
<accession>A0AAU7KLZ8</accession>
<organism evidence="1">
    <name type="scientific">Halomonas sp. RT37</name>
    <dbReference type="NCBI Taxonomy" id="2950872"/>
    <lineage>
        <taxon>Bacteria</taxon>
        <taxon>Pseudomonadati</taxon>
        <taxon>Pseudomonadota</taxon>
        <taxon>Gammaproteobacteria</taxon>
        <taxon>Oceanospirillales</taxon>
        <taxon>Halomonadaceae</taxon>
        <taxon>Halomonas</taxon>
    </lineage>
</organism>
<evidence type="ECO:0008006" key="2">
    <source>
        <dbReference type="Google" id="ProtNLM"/>
    </source>
</evidence>
<proteinExistence type="predicted"/>
<dbReference type="RefSeq" id="WP_348827887.1">
    <property type="nucleotide sequence ID" value="NZ_CP098827.1"/>
</dbReference>
<evidence type="ECO:0000313" key="1">
    <source>
        <dbReference type="EMBL" id="XBO72525.1"/>
    </source>
</evidence>
<sequence length="174" mass="20502">MQLIQTGKYTEVHYDADQDAFIKTFTPKTSDRWRYRLGIRRYPGHNFRYVAGRLERLGIATPKILSAERYRLVTANVHGIALKKLVLDSPELQNRYLDILEALYRDRIHCRGLHTENFLVVDGEVIAIDLDAYKAPRVFTYPRREFIDCLSRSLKNDEAFLFERFLERVDAQHP</sequence>
<gene>
    <name evidence="1" type="ORF">NFG58_07435</name>
</gene>
<name>A0AAU7KLZ8_9GAMM</name>
<dbReference type="EMBL" id="CP098827">
    <property type="protein sequence ID" value="XBO72525.1"/>
    <property type="molecule type" value="Genomic_DNA"/>
</dbReference>